<dbReference type="PANTHER" id="PTHR11910">
    <property type="entry name" value="ATP SYNTHASE DELTA CHAIN"/>
    <property type="match status" value="1"/>
</dbReference>
<comment type="caution">
    <text evidence="9">The sequence shown here is derived from an EMBL/GenBank/DDBJ whole genome shotgun (WGS) entry which is preliminary data.</text>
</comment>
<comment type="similarity">
    <text evidence="8">Belongs to the ATPase delta chain family.</text>
</comment>
<protein>
    <recommendedName>
        <fullName evidence="8">ATP synthase subunit delta</fullName>
    </recommendedName>
    <alternativeName>
        <fullName evidence="8">ATP synthase F(1) sector subunit delta</fullName>
    </alternativeName>
    <alternativeName>
        <fullName evidence="8">F-type ATPase subunit delta</fullName>
        <shortName evidence="8">F-ATPase subunit delta</shortName>
    </alternativeName>
</protein>
<dbReference type="Gene3D" id="1.10.520.20">
    <property type="entry name" value="N-terminal domain of the delta subunit of the F1F0-ATP synthase"/>
    <property type="match status" value="1"/>
</dbReference>
<proteinExistence type="inferred from homology"/>
<evidence type="ECO:0000256" key="4">
    <source>
        <dbReference type="ARBA" id="ARBA00023065"/>
    </source>
</evidence>
<dbReference type="SUPFAM" id="SSF47928">
    <property type="entry name" value="N-terminal domain of the delta subunit of the F1F0-ATP synthase"/>
    <property type="match status" value="1"/>
</dbReference>
<dbReference type="Pfam" id="PF00213">
    <property type="entry name" value="OSCP"/>
    <property type="match status" value="1"/>
</dbReference>
<evidence type="ECO:0000256" key="3">
    <source>
        <dbReference type="ARBA" id="ARBA00022781"/>
    </source>
</evidence>
<keyword evidence="6 8" id="KW-0139">CF(1)</keyword>
<keyword evidence="2 8" id="KW-0813">Transport</keyword>
<evidence type="ECO:0000256" key="5">
    <source>
        <dbReference type="ARBA" id="ARBA00023136"/>
    </source>
</evidence>
<comment type="subcellular location">
    <subcellularLocation>
        <location evidence="8">Cell membrane</location>
        <topology evidence="8">Peripheral membrane protein</topology>
    </subcellularLocation>
    <subcellularLocation>
        <location evidence="1">Membrane</location>
    </subcellularLocation>
</comment>
<keyword evidence="8" id="KW-1003">Cell membrane</keyword>
<dbReference type="PRINTS" id="PR00125">
    <property type="entry name" value="ATPASEDELTA"/>
</dbReference>
<evidence type="ECO:0000256" key="7">
    <source>
        <dbReference type="ARBA" id="ARBA00023310"/>
    </source>
</evidence>
<evidence type="ECO:0000256" key="8">
    <source>
        <dbReference type="HAMAP-Rule" id="MF_01416"/>
    </source>
</evidence>
<organism evidence="9 10">
    <name type="scientific">Caldovatus aquaticus</name>
    <dbReference type="NCBI Taxonomy" id="2865671"/>
    <lineage>
        <taxon>Bacteria</taxon>
        <taxon>Pseudomonadati</taxon>
        <taxon>Pseudomonadota</taxon>
        <taxon>Alphaproteobacteria</taxon>
        <taxon>Acetobacterales</taxon>
        <taxon>Roseomonadaceae</taxon>
        <taxon>Caldovatus</taxon>
    </lineage>
</organism>
<dbReference type="HAMAP" id="MF_01416">
    <property type="entry name" value="ATP_synth_delta_bact"/>
    <property type="match status" value="1"/>
</dbReference>
<comment type="function">
    <text evidence="8">This protein is part of the stalk that links CF(0) to CF(1). It either transmits conformational changes from CF(0) to CF(1) or is implicated in proton conduction.</text>
</comment>
<keyword evidence="4 8" id="KW-0406">Ion transport</keyword>
<keyword evidence="10" id="KW-1185">Reference proteome</keyword>
<keyword evidence="7 8" id="KW-0066">ATP synthesis</keyword>
<evidence type="ECO:0000313" key="9">
    <source>
        <dbReference type="EMBL" id="MBW8268790.1"/>
    </source>
</evidence>
<evidence type="ECO:0000256" key="2">
    <source>
        <dbReference type="ARBA" id="ARBA00022448"/>
    </source>
</evidence>
<keyword evidence="3 8" id="KW-0375">Hydrogen ion transport</keyword>
<dbReference type="Proteomes" id="UP001519924">
    <property type="component" value="Unassembled WGS sequence"/>
</dbReference>
<keyword evidence="5 8" id="KW-0472">Membrane</keyword>
<evidence type="ECO:0000313" key="10">
    <source>
        <dbReference type="Proteomes" id="UP001519924"/>
    </source>
</evidence>
<reference evidence="9 10" key="1">
    <citation type="submission" date="2021-08" db="EMBL/GenBank/DDBJ databases">
        <title>Caldovatus sediminis gen. nov., sp. nov., a moderately thermophilic bacterium isolated from a hot spring.</title>
        <authorList>
            <person name="Hu C.-J."/>
            <person name="Li W.-J."/>
            <person name="Xian W.-D."/>
        </authorList>
    </citation>
    <scope>NUCLEOTIDE SEQUENCE [LARGE SCALE GENOMIC DNA]</scope>
    <source>
        <strain evidence="9 10">SYSU G05006</strain>
    </source>
</reference>
<dbReference type="InterPro" id="IPR000711">
    <property type="entry name" value="ATPase_OSCP/dsu"/>
</dbReference>
<accession>A0ABS7EZI0</accession>
<dbReference type="RefSeq" id="WP_220116291.1">
    <property type="nucleotide sequence ID" value="NZ_JAHZUY010000006.1"/>
</dbReference>
<comment type="function">
    <text evidence="8">F(1)F(0) ATP synthase produces ATP from ADP in the presence of a proton or sodium gradient. F-type ATPases consist of two structural domains, F(1) containing the extramembraneous catalytic core and F(0) containing the membrane proton channel, linked together by a central stalk and a peripheral stalk. During catalysis, ATP synthesis in the catalytic domain of F(1) is coupled via a rotary mechanism of the central stalk subunits to proton translocation.</text>
</comment>
<name>A0ABS7EZI0_9PROT</name>
<evidence type="ECO:0000256" key="1">
    <source>
        <dbReference type="ARBA" id="ARBA00004370"/>
    </source>
</evidence>
<evidence type="ECO:0000256" key="6">
    <source>
        <dbReference type="ARBA" id="ARBA00023196"/>
    </source>
</evidence>
<dbReference type="InterPro" id="IPR026015">
    <property type="entry name" value="ATP_synth_OSCP/delta_N_sf"/>
</dbReference>
<sequence length="201" mass="21350">MASAAESIASASPHPPNPTGLAARYALALLALADERRPAEPGIADRIAADLERLFALWRDDAAFRAFVADPRLDAAAQRRGAFAVLERAGIGTEVRNLVGVLITNRRLAALPQVAQAFGALLAERRGQQTAEVTSAHPLTDTQRAQIAARLTEAGFAGVKLVEHVDPGILGGLIVRIGSRLYDNSIKSKLQRLQYAMKGAA</sequence>
<dbReference type="EMBL" id="JAHZUY010000006">
    <property type="protein sequence ID" value="MBW8268790.1"/>
    <property type="molecule type" value="Genomic_DNA"/>
</dbReference>
<gene>
    <name evidence="8 9" type="primary">atpH</name>
    <name evidence="9" type="ORF">K1J50_04760</name>
</gene>
<dbReference type="NCBIfam" id="TIGR01145">
    <property type="entry name" value="ATP_synt_delta"/>
    <property type="match status" value="1"/>
</dbReference>